<accession>B0T2P4</accession>
<dbReference type="KEGG" id="cak:Caul_3168"/>
<gene>
    <name evidence="1" type="ordered locus">Caul_3168</name>
</gene>
<evidence type="ECO:0000313" key="1">
    <source>
        <dbReference type="EMBL" id="ABZ72295.1"/>
    </source>
</evidence>
<sequence>MTPCPAILALILDLRNILGGFLLTIGPRGVFTPS</sequence>
<proteinExistence type="predicted"/>
<name>B0T2P4_CAUSK</name>
<dbReference type="EMBL" id="CP000927">
    <property type="protein sequence ID" value="ABZ72295.1"/>
    <property type="molecule type" value="Genomic_DNA"/>
</dbReference>
<dbReference type="STRING" id="366602.Caul_3168"/>
<dbReference type="HOGENOM" id="CLU_3372791_0_0_5"/>
<dbReference type="AlphaFoldDB" id="B0T2P4"/>
<organism evidence="1">
    <name type="scientific">Caulobacter sp. (strain K31)</name>
    <dbReference type="NCBI Taxonomy" id="366602"/>
    <lineage>
        <taxon>Bacteria</taxon>
        <taxon>Pseudomonadati</taxon>
        <taxon>Pseudomonadota</taxon>
        <taxon>Alphaproteobacteria</taxon>
        <taxon>Caulobacterales</taxon>
        <taxon>Caulobacteraceae</taxon>
        <taxon>Caulobacter</taxon>
    </lineage>
</organism>
<protein>
    <submittedName>
        <fullName evidence="1">Uncharacterized protein</fullName>
    </submittedName>
</protein>
<reference evidence="1" key="1">
    <citation type="submission" date="2008-01" db="EMBL/GenBank/DDBJ databases">
        <title>Complete sequence of chromosome of Caulobacter sp. K31.</title>
        <authorList>
            <consortium name="US DOE Joint Genome Institute"/>
            <person name="Copeland A."/>
            <person name="Lucas S."/>
            <person name="Lapidus A."/>
            <person name="Barry K."/>
            <person name="Glavina del Rio T."/>
            <person name="Dalin E."/>
            <person name="Tice H."/>
            <person name="Pitluck S."/>
            <person name="Bruce D."/>
            <person name="Goodwin L."/>
            <person name="Thompson L.S."/>
            <person name="Brettin T."/>
            <person name="Detter J.C."/>
            <person name="Han C."/>
            <person name="Schmutz J."/>
            <person name="Larimer F."/>
            <person name="Land M."/>
            <person name="Hauser L."/>
            <person name="Kyrpides N."/>
            <person name="Kim E."/>
            <person name="Stephens C."/>
            <person name="Richardson P."/>
        </authorList>
    </citation>
    <scope>NUCLEOTIDE SEQUENCE [LARGE SCALE GENOMIC DNA]</scope>
    <source>
        <strain evidence="1">K31</strain>
    </source>
</reference>